<dbReference type="InterPro" id="IPR014908">
    <property type="entry name" value="Nucleoporin_Nup133/Nup155_N"/>
</dbReference>
<dbReference type="PANTHER" id="PTHR10350:SF6">
    <property type="entry name" value="NUCLEAR PORE COMPLEX PROTEIN NUP155"/>
    <property type="match status" value="1"/>
</dbReference>
<comment type="subcellular location">
    <subcellularLocation>
        <location evidence="1">Nucleus membrane</location>
        <topology evidence="1">Peripheral membrane protein</topology>
        <orientation evidence="1">Cytoplasmic side</orientation>
    </subcellularLocation>
    <subcellularLocation>
        <location evidence="3">Nucleus membrane</location>
        <topology evidence="3">Peripheral membrane protein</topology>
        <orientation evidence="3">Nucleoplasmic side</orientation>
    </subcellularLocation>
    <subcellularLocation>
        <location evidence="2">Nucleus</location>
        <location evidence="2">Nuclear pore complex</location>
    </subcellularLocation>
</comment>
<evidence type="ECO:0000259" key="14">
    <source>
        <dbReference type="Pfam" id="PF08801"/>
    </source>
</evidence>
<proteinExistence type="inferred from homology"/>
<evidence type="ECO:0000256" key="6">
    <source>
        <dbReference type="ARBA" id="ARBA00022816"/>
    </source>
</evidence>
<evidence type="ECO:0000256" key="1">
    <source>
        <dbReference type="ARBA" id="ARBA00004335"/>
    </source>
</evidence>
<protein>
    <submittedName>
        <fullName evidence="15">Non-repetitive nucleoporin-like protein</fullName>
    </submittedName>
</protein>
<dbReference type="GO" id="GO:0051292">
    <property type="term" value="P:nuclear pore complex assembly"/>
    <property type="evidence" value="ECO:0007669"/>
    <property type="project" value="UniProtKB-ARBA"/>
</dbReference>
<dbReference type="InterPro" id="IPR004870">
    <property type="entry name" value="Nucleoporin_Nup155"/>
</dbReference>
<organism evidence="15 16">
    <name type="scientific">Westerdykella ornata</name>
    <dbReference type="NCBI Taxonomy" id="318751"/>
    <lineage>
        <taxon>Eukaryota</taxon>
        <taxon>Fungi</taxon>
        <taxon>Dikarya</taxon>
        <taxon>Ascomycota</taxon>
        <taxon>Pezizomycotina</taxon>
        <taxon>Dothideomycetes</taxon>
        <taxon>Pleosporomycetidae</taxon>
        <taxon>Pleosporales</taxon>
        <taxon>Sporormiaceae</taxon>
        <taxon>Westerdykella</taxon>
    </lineage>
</organism>
<evidence type="ECO:0000256" key="10">
    <source>
        <dbReference type="ARBA" id="ARBA00023136"/>
    </source>
</evidence>
<dbReference type="Pfam" id="PF03177">
    <property type="entry name" value="Nucleoporin_C"/>
    <property type="match status" value="1"/>
</dbReference>
<dbReference type="GO" id="GO:0031965">
    <property type="term" value="C:nuclear membrane"/>
    <property type="evidence" value="ECO:0007669"/>
    <property type="project" value="UniProtKB-SubCell"/>
</dbReference>
<evidence type="ECO:0000256" key="7">
    <source>
        <dbReference type="ARBA" id="ARBA00022927"/>
    </source>
</evidence>
<comment type="similarity">
    <text evidence="4">Belongs to the non-repetitive/WGA-negative nucleoporin family.</text>
</comment>
<dbReference type="Gene3D" id="1.25.40.440">
    <property type="entry name" value="Nucleoporin, helical domain, central subdomain"/>
    <property type="match status" value="1"/>
</dbReference>
<dbReference type="GO" id="GO:0006405">
    <property type="term" value="P:RNA export from nucleus"/>
    <property type="evidence" value="ECO:0007669"/>
    <property type="project" value="TreeGrafter"/>
</dbReference>
<evidence type="ECO:0000256" key="4">
    <source>
        <dbReference type="ARBA" id="ARBA00007373"/>
    </source>
</evidence>
<dbReference type="GO" id="GO:0017056">
    <property type="term" value="F:structural constituent of nuclear pore"/>
    <property type="evidence" value="ECO:0007669"/>
    <property type="project" value="InterPro"/>
</dbReference>
<dbReference type="Gene3D" id="1.25.40.450">
    <property type="entry name" value="Nucleoporin, helical domain, N-terminal subdomain"/>
    <property type="match status" value="1"/>
</dbReference>
<keyword evidence="11" id="KW-0539">Nucleus</keyword>
<keyword evidence="16" id="KW-1185">Reference proteome</keyword>
<evidence type="ECO:0000313" key="15">
    <source>
        <dbReference type="EMBL" id="KAF2271472.1"/>
    </source>
</evidence>
<dbReference type="InterPro" id="IPR007187">
    <property type="entry name" value="Nucleoporin_Nup133/Nup155_C"/>
</dbReference>
<evidence type="ECO:0000259" key="13">
    <source>
        <dbReference type="Pfam" id="PF03177"/>
    </source>
</evidence>
<dbReference type="GO" id="GO:0000972">
    <property type="term" value="P:transcription-dependent tethering of RNA polymerase II gene DNA at nuclear periphery"/>
    <property type="evidence" value="ECO:0007669"/>
    <property type="project" value="TreeGrafter"/>
</dbReference>
<dbReference type="GO" id="GO:0051028">
    <property type="term" value="P:mRNA transport"/>
    <property type="evidence" value="ECO:0007669"/>
    <property type="project" value="UniProtKB-KW"/>
</dbReference>
<gene>
    <name evidence="15" type="ORF">EI97DRAFT_462776</name>
</gene>
<dbReference type="GO" id="GO:0006606">
    <property type="term" value="P:protein import into nucleus"/>
    <property type="evidence" value="ECO:0007669"/>
    <property type="project" value="TreeGrafter"/>
</dbReference>
<keyword evidence="6" id="KW-0509">mRNA transport</keyword>
<evidence type="ECO:0000256" key="9">
    <source>
        <dbReference type="ARBA" id="ARBA00023132"/>
    </source>
</evidence>
<feature type="domain" description="Nucleoporin Nup133/Nup155-like C-terminal" evidence="13">
    <location>
        <begin position="653"/>
        <end position="1314"/>
    </location>
</feature>
<dbReference type="Proteomes" id="UP000800097">
    <property type="component" value="Unassembled WGS sequence"/>
</dbReference>
<dbReference type="SUPFAM" id="SSF63829">
    <property type="entry name" value="Calcium-dependent phosphotriesterase"/>
    <property type="match status" value="1"/>
</dbReference>
<dbReference type="RefSeq" id="XP_033649011.1">
    <property type="nucleotide sequence ID" value="XM_033801304.1"/>
</dbReference>
<dbReference type="InterPro" id="IPR042537">
    <property type="entry name" value="Nucleoporin_Nup155_C_2"/>
</dbReference>
<keyword evidence="5" id="KW-0813">Transport</keyword>
<keyword evidence="7" id="KW-0653">Protein transport</keyword>
<dbReference type="GO" id="GO:0036228">
    <property type="term" value="P:protein localization to nuclear inner membrane"/>
    <property type="evidence" value="ECO:0007669"/>
    <property type="project" value="TreeGrafter"/>
</dbReference>
<dbReference type="PANTHER" id="PTHR10350">
    <property type="entry name" value="NUCLEAR PORE COMPLEX PROTEIN NUP155"/>
    <property type="match status" value="1"/>
</dbReference>
<reference evidence="15" key="1">
    <citation type="journal article" date="2020" name="Stud. Mycol.">
        <title>101 Dothideomycetes genomes: a test case for predicting lifestyles and emergence of pathogens.</title>
        <authorList>
            <person name="Haridas S."/>
            <person name="Albert R."/>
            <person name="Binder M."/>
            <person name="Bloem J."/>
            <person name="Labutti K."/>
            <person name="Salamov A."/>
            <person name="Andreopoulos B."/>
            <person name="Baker S."/>
            <person name="Barry K."/>
            <person name="Bills G."/>
            <person name="Bluhm B."/>
            <person name="Cannon C."/>
            <person name="Castanera R."/>
            <person name="Culley D."/>
            <person name="Daum C."/>
            <person name="Ezra D."/>
            <person name="Gonzalez J."/>
            <person name="Henrissat B."/>
            <person name="Kuo A."/>
            <person name="Liang C."/>
            <person name="Lipzen A."/>
            <person name="Lutzoni F."/>
            <person name="Magnuson J."/>
            <person name="Mondo S."/>
            <person name="Nolan M."/>
            <person name="Ohm R."/>
            <person name="Pangilinan J."/>
            <person name="Park H.-J."/>
            <person name="Ramirez L."/>
            <person name="Alfaro M."/>
            <person name="Sun H."/>
            <person name="Tritt A."/>
            <person name="Yoshinaga Y."/>
            <person name="Zwiers L.-H."/>
            <person name="Turgeon B."/>
            <person name="Goodwin S."/>
            <person name="Spatafora J."/>
            <person name="Crous P."/>
            <person name="Grigoriev I."/>
        </authorList>
    </citation>
    <scope>NUCLEOTIDE SEQUENCE</scope>
    <source>
        <strain evidence="15">CBS 379.55</strain>
    </source>
</reference>
<evidence type="ECO:0000256" key="12">
    <source>
        <dbReference type="SAM" id="MobiDB-lite"/>
    </source>
</evidence>
<dbReference type="Pfam" id="PF08801">
    <property type="entry name" value="Nucleoporin_N"/>
    <property type="match status" value="1"/>
</dbReference>
<accession>A0A6A6J500</accession>
<feature type="compositionally biased region" description="Polar residues" evidence="12">
    <location>
        <begin position="31"/>
        <end position="47"/>
    </location>
</feature>
<dbReference type="FunFam" id="1.25.40.440:FF:000001">
    <property type="entry name" value="Nuclear pore complex subunit"/>
    <property type="match status" value="1"/>
</dbReference>
<dbReference type="EMBL" id="ML986540">
    <property type="protein sequence ID" value="KAF2271472.1"/>
    <property type="molecule type" value="Genomic_DNA"/>
</dbReference>
<name>A0A6A6J500_WESOR</name>
<evidence type="ECO:0000256" key="2">
    <source>
        <dbReference type="ARBA" id="ARBA00004567"/>
    </source>
</evidence>
<dbReference type="Gene3D" id="1.20.58.1780">
    <property type="match status" value="1"/>
</dbReference>
<keyword evidence="9" id="KW-0906">Nuclear pore complex</keyword>
<keyword evidence="8" id="KW-0811">Translocation</keyword>
<dbReference type="InterPro" id="IPR042538">
    <property type="entry name" value="Nucleoporin_Nup155_C_3"/>
</dbReference>
<dbReference type="GeneID" id="54554479"/>
<dbReference type="InterPro" id="IPR042533">
    <property type="entry name" value="Nucleoporin_Nup155_C_1"/>
</dbReference>
<sequence length="1367" mass="152187">MASSAPPATPQRPTPGAFFNTPAPNRPALFRTSSTQQQLIPSGSTAPAVTAPSLSPIDRASRTVSNMLDQDANYRDLETYLGQGISGEYSITDGAWTPFEELKRYRIPDRILEQINMTQMSTDMGLFAEINHAWVTIDNQLYLWDYTNPNPELIGYEEQPNTILSVKLVKPRAKVFVDAISHLLVVATTQDMFLIAVQCEKGQEGVHGVTLFRTNLSTSVKGIPVSAIAGSDRTGRIFFGDGGSTEDVHELLYQQEERWFRSSCTRVNHTKKSLIPMLPFYPSANPVHVVQIEVDDTRNVLYTLSSNGSIRVFHMKDPSSLDLVITQSLSRTMSMCSHIVPQRSEALSGNKMEIVRIDTVSAREATSVSLIATTSTGCRIFLSTTTGGYGYSTDPNSPPSSMQVRHIRFPPIDPTQTPSPAPSNQLQPYQASAPIGFDSKYLTRTMNSRRYAPGSTFFFVKRSLDAAVETLFLTAPHSGQTSSQQDQTQNPRFTEDAQTMELSGFMQDIGLVTEPFAATSRPLGFGNELAVQFDKPLCEFAIMTHTGVQTLRRRRLVDIFAAIIRSGGGAEGIEGDLRRFHAQYGKRETTATALAVACGQGSYVGPDLRVAQLSDPDVLDYALKAFIEFGGKAQLNENASVEGGLNIDNVLPSPRHDGIAVYISRLVRSIWRSPIITQATTPTGSTLKPSRDVAKLREIQRALIALQEFLETNKQNIDGLAGPEALGRANSRQDEVEMQGENRALTSLMVLVNNIIEGIAFVLVMFEERLEDILALLPSETQTKVMQLTFQGLFSLQEGKDLAKALVKAIVTRNIAKGSNVETVADALRRKCGSFCSSDDVVIFKAQESLKKATDAGANSERGRILLNDSLRLFEQVAKSLSEEYLTQAVQTYVQMEFYAGAIRLALKVAQESDRANTALSWVKDGRPSPDAREPAYRKRTVCYDLIFKVIEAVDNANTNEQSVPDGIISPTQKRQQEAYEQINNSEDELFQNYLYDWYIKQGKQDRLLEIQSPFVVEYLRQSSSSDIAHADLLWRYYAHYNDFLNAAEVQFELAKSDFALSLEKRIEYLSRAKANASTRITGFSDSGVRTRQSRQELLRSIGDHLDNANIQDDLLQKFKSEPRLKGDKRKEVLEALDGKLQTLSDLYNNYADQAGYYDICLLIYHAADYRDLPAIRSTWTNLIEQTHEKGRTADVQGPWELVGAEVESIGRRVALNENVFPVNVLLQILLQYDLECYTHDPNGGNRNSALTYCPALTWPIDVFIRVGAPFEIMVATLEALWYAQEAPFTGRNRKSLIKWIIYTVEEWSHVSNRQGLLFGGEENAIGLADCLRVVLGSNELGRDTKDDSDWAERGRKIRAVVDAAAR</sequence>
<evidence type="ECO:0000256" key="3">
    <source>
        <dbReference type="ARBA" id="ARBA00004620"/>
    </source>
</evidence>
<dbReference type="GO" id="GO:0044611">
    <property type="term" value="C:nuclear pore inner ring"/>
    <property type="evidence" value="ECO:0007669"/>
    <property type="project" value="TreeGrafter"/>
</dbReference>
<dbReference type="OrthoDB" id="338970at2759"/>
<evidence type="ECO:0000256" key="8">
    <source>
        <dbReference type="ARBA" id="ARBA00023010"/>
    </source>
</evidence>
<dbReference type="FunFam" id="1.25.40.450:FF:000002">
    <property type="entry name" value="Putative non-repetitive nucleoporin"/>
    <property type="match status" value="1"/>
</dbReference>
<evidence type="ECO:0000313" key="16">
    <source>
        <dbReference type="Proteomes" id="UP000800097"/>
    </source>
</evidence>
<evidence type="ECO:0000256" key="11">
    <source>
        <dbReference type="ARBA" id="ARBA00023242"/>
    </source>
</evidence>
<feature type="domain" description="Nucleoporin Nup133/Nup155-like N-terminal" evidence="14">
    <location>
        <begin position="95"/>
        <end position="548"/>
    </location>
</feature>
<evidence type="ECO:0000256" key="5">
    <source>
        <dbReference type="ARBA" id="ARBA00022448"/>
    </source>
</evidence>
<keyword evidence="10" id="KW-0472">Membrane</keyword>
<dbReference type="Gene3D" id="1.20.120.1880">
    <property type="entry name" value="Nucleoporin, helical C-terminal domain"/>
    <property type="match status" value="1"/>
</dbReference>
<feature type="region of interest" description="Disordered" evidence="12">
    <location>
        <begin position="1"/>
        <end position="53"/>
    </location>
</feature>